<feature type="region of interest" description="Disordered" evidence="1">
    <location>
        <begin position="733"/>
        <end position="827"/>
    </location>
</feature>
<dbReference type="EMBL" id="JAPDRL010000007">
    <property type="protein sequence ID" value="KAJ9668316.1"/>
    <property type="molecule type" value="Genomic_DNA"/>
</dbReference>
<feature type="region of interest" description="Disordered" evidence="1">
    <location>
        <begin position="147"/>
        <end position="178"/>
    </location>
</feature>
<feature type="region of interest" description="Disordered" evidence="1">
    <location>
        <begin position="515"/>
        <end position="539"/>
    </location>
</feature>
<accession>A0ABQ9P4T0</accession>
<organism evidence="2 3">
    <name type="scientific">Coniosporium apollinis</name>
    <dbReference type="NCBI Taxonomy" id="61459"/>
    <lineage>
        <taxon>Eukaryota</taxon>
        <taxon>Fungi</taxon>
        <taxon>Dikarya</taxon>
        <taxon>Ascomycota</taxon>
        <taxon>Pezizomycotina</taxon>
        <taxon>Dothideomycetes</taxon>
        <taxon>Dothideomycetes incertae sedis</taxon>
        <taxon>Coniosporium</taxon>
    </lineage>
</organism>
<feature type="region of interest" description="Disordered" evidence="1">
    <location>
        <begin position="392"/>
        <end position="416"/>
    </location>
</feature>
<comment type="caution">
    <text evidence="2">The sequence shown here is derived from an EMBL/GenBank/DDBJ whole genome shotgun (WGS) entry which is preliminary data.</text>
</comment>
<feature type="compositionally biased region" description="Low complexity" evidence="1">
    <location>
        <begin position="114"/>
        <end position="134"/>
    </location>
</feature>
<evidence type="ECO:0000313" key="2">
    <source>
        <dbReference type="EMBL" id="KAJ9668316.1"/>
    </source>
</evidence>
<name>A0ABQ9P4T0_9PEZI</name>
<feature type="region of interest" description="Disordered" evidence="1">
    <location>
        <begin position="562"/>
        <end position="611"/>
    </location>
</feature>
<dbReference type="Proteomes" id="UP001172684">
    <property type="component" value="Unassembled WGS sequence"/>
</dbReference>
<gene>
    <name evidence="2" type="ORF">H2201_001364</name>
</gene>
<protein>
    <submittedName>
        <fullName evidence="2">Uncharacterized protein</fullName>
    </submittedName>
</protein>
<sequence length="886" mass="95952">MPKYFAANTEVRLSVASLADTTTVDPELRKSSTATGNAETADGLLKAGKRLYEQPVVASEDGGLLGFLGEHQDIPFFMVHASVDILEPAPTRSFHCGDNGGRLELRSLEEPSGPQLRSPLSTSSLTDLPSTPCLPEEEDWLESQLNATQSTKGKQQRMESSPTRAATTRSAASHRNFASKTTNAELGLQALSVQVKLSSKSFPRSLDERNVAQDVKIDVLFNGDLIASTFVPARYKSESKHFTELHQQFSGKKTHNLLERVLVLVPLGQNADGSLRSLKRGKAASAGAAERWHQISTILEEEADKQGFNQYGDRSPVGEYLASLAALPMPEGVQGLQKPGGPKFGVIDVILTAGKGKKYGPSTRYLSGPERLVDNRYPIKTRDAFNKEVTEKERDVGAVDLTSQQPEASSQLQESAVFSSPVDDSLQIGQSLAASNSRGGVLESSMRAVATSSRSEAVFMETSPQGMAAFPASQKTFSTPIPYRATASTVANTAIPMSSFQNAMTNSQSQRALPRLFPQSTPTPVPVERTKPSTTGHYSLKNLNSLVTSSQPAMSQTLFDPVRQFMPPPRTPDQSDSISGTKRRRRSSWLAPENVSPLAKKQRVRSDSMVGGADSGYKTVPKFFASIDVPPKSLDVFGGPILKRVVVKLKDTTVLDHTFSELKQLKKPPPEGLEMGTRRHSIAAPIFTQLQSRETPVRPLRLQDSPVSSTESTVTVTPPQLTFDVIRDPAAFTPLPPASSTVSITVPESKPANRTRRSTIKRANPGTTASQPLATPVTPAPAPTPAPTATKPRTRRQPRADTQLKLTSQPKAETQPRRRVSTLRTPAKAEAKVEDEFVVPALSKDCVVTYAQPGAWSGSCVRQVRSERGGEFREEGVVMGVRFLLG</sequence>
<evidence type="ECO:0000313" key="3">
    <source>
        <dbReference type="Proteomes" id="UP001172684"/>
    </source>
</evidence>
<feature type="compositionally biased region" description="Low complexity" evidence="1">
    <location>
        <begin position="160"/>
        <end position="175"/>
    </location>
</feature>
<reference evidence="2" key="1">
    <citation type="submission" date="2022-10" db="EMBL/GenBank/DDBJ databases">
        <title>Culturing micro-colonial fungi from biological soil crusts in the Mojave desert and describing Neophaeococcomyces mojavensis, and introducing the new genera and species Taxawa tesnikishii.</title>
        <authorList>
            <person name="Kurbessoian T."/>
            <person name="Stajich J.E."/>
        </authorList>
    </citation>
    <scope>NUCLEOTIDE SEQUENCE</scope>
    <source>
        <strain evidence="2">TK_1</strain>
    </source>
</reference>
<feature type="compositionally biased region" description="Polar residues" evidence="1">
    <location>
        <begin position="401"/>
        <end position="416"/>
    </location>
</feature>
<keyword evidence="3" id="KW-1185">Reference proteome</keyword>
<feature type="region of interest" description="Disordered" evidence="1">
    <location>
        <begin position="109"/>
        <end position="135"/>
    </location>
</feature>
<proteinExistence type="predicted"/>
<evidence type="ECO:0000256" key="1">
    <source>
        <dbReference type="SAM" id="MobiDB-lite"/>
    </source>
</evidence>